<reference evidence="1 2" key="1">
    <citation type="submission" date="2018-11" db="EMBL/GenBank/DDBJ databases">
        <title>Novel bacteria species description.</title>
        <authorList>
            <person name="Han J.-H."/>
        </authorList>
    </citation>
    <scope>NUCLEOTIDE SEQUENCE [LARGE SCALE GENOMIC DNA]</scope>
    <source>
        <strain evidence="1 2">KCTC23259</strain>
    </source>
</reference>
<sequence length="96" mass="11828">MPRIHEFSQTKSELYLIRALFVNSWQKSRFYIKNTESQFRNWVFDKSNKNLHYNYMMVEKSMKILLISIKMPRIHEFSQTKSELYLIRALFVNSWQ</sequence>
<dbReference type="Proteomes" id="UP001204144">
    <property type="component" value="Unassembled WGS sequence"/>
</dbReference>
<protein>
    <submittedName>
        <fullName evidence="1">Uncharacterized protein</fullName>
    </submittedName>
</protein>
<evidence type="ECO:0000313" key="2">
    <source>
        <dbReference type="Proteomes" id="UP001204144"/>
    </source>
</evidence>
<evidence type="ECO:0000313" key="1">
    <source>
        <dbReference type="EMBL" id="MCP9763560.1"/>
    </source>
</evidence>
<keyword evidence="2" id="KW-1185">Reference proteome</keyword>
<comment type="caution">
    <text evidence="1">The sequence shown here is derived from an EMBL/GenBank/DDBJ whole genome shotgun (WGS) entry which is preliminary data.</text>
</comment>
<dbReference type="AlphaFoldDB" id="A0AAE3H5U4"/>
<accession>A0AAE3H5U4</accession>
<gene>
    <name evidence="1" type="ORF">EGI31_11390</name>
</gene>
<dbReference type="EMBL" id="RJUF01000031">
    <property type="protein sequence ID" value="MCP9763560.1"/>
    <property type="molecule type" value="Genomic_DNA"/>
</dbReference>
<name>A0AAE3H5U4_9BACT</name>
<organism evidence="1 2">
    <name type="scientific">Lacihabitans soyangensis</name>
    <dbReference type="NCBI Taxonomy" id="869394"/>
    <lineage>
        <taxon>Bacteria</taxon>
        <taxon>Pseudomonadati</taxon>
        <taxon>Bacteroidota</taxon>
        <taxon>Cytophagia</taxon>
        <taxon>Cytophagales</taxon>
        <taxon>Leadbetterellaceae</taxon>
        <taxon>Lacihabitans</taxon>
    </lineage>
</organism>
<proteinExistence type="predicted"/>